<protein>
    <recommendedName>
        <fullName evidence="4">DUF4367 domain-containing protein</fullName>
    </recommendedName>
</protein>
<feature type="compositionally biased region" description="Basic and acidic residues" evidence="1">
    <location>
        <begin position="1"/>
        <end position="11"/>
    </location>
</feature>
<dbReference type="AlphaFoldDB" id="A0A3A4ATX8"/>
<evidence type="ECO:0000313" key="3">
    <source>
        <dbReference type="Proteomes" id="UP000265768"/>
    </source>
</evidence>
<accession>A0A3A4ATX8</accession>
<evidence type="ECO:0000313" key="2">
    <source>
        <dbReference type="EMBL" id="RJL30764.1"/>
    </source>
</evidence>
<name>A0A3A4ATX8_9ACTN</name>
<sequence length="252" mass="27170">MPDMPDLERELTALGAELDVPPPPPAPEVARAVRRRLQRPRGRRGFRPGWRPVTIGVALVTAILLGATPQGRAAVATVLRFAGVEIHVDPAPRPAPSPAPSPAASSPALPGERRVSLAEARARAPFRVLVPAALGAPDEVRLADGDRVVTLHWRARPGRPAVRLDEFAGRVEPVWRKDLGPPYPEEVRAGTRTALWIPRDHGLTYYPEGSQSPLTYERRAGPTLIWQHGGTGLRLEGLPTSGAATRIAATLR</sequence>
<dbReference type="EMBL" id="QZEY01000008">
    <property type="protein sequence ID" value="RJL30764.1"/>
    <property type="molecule type" value="Genomic_DNA"/>
</dbReference>
<feature type="compositionally biased region" description="Pro residues" evidence="1">
    <location>
        <begin position="92"/>
        <end position="101"/>
    </location>
</feature>
<gene>
    <name evidence="2" type="ORF">D5H75_20820</name>
</gene>
<feature type="region of interest" description="Disordered" evidence="1">
    <location>
        <begin position="1"/>
        <end position="28"/>
    </location>
</feature>
<organism evidence="2 3">
    <name type="scientific">Bailinhaonella thermotolerans</name>
    <dbReference type="NCBI Taxonomy" id="1070861"/>
    <lineage>
        <taxon>Bacteria</taxon>
        <taxon>Bacillati</taxon>
        <taxon>Actinomycetota</taxon>
        <taxon>Actinomycetes</taxon>
        <taxon>Streptosporangiales</taxon>
        <taxon>Streptosporangiaceae</taxon>
        <taxon>Bailinhaonella</taxon>
    </lineage>
</organism>
<evidence type="ECO:0008006" key="4">
    <source>
        <dbReference type="Google" id="ProtNLM"/>
    </source>
</evidence>
<proteinExistence type="predicted"/>
<evidence type="ECO:0000256" key="1">
    <source>
        <dbReference type="SAM" id="MobiDB-lite"/>
    </source>
</evidence>
<feature type="region of interest" description="Disordered" evidence="1">
    <location>
        <begin position="92"/>
        <end position="115"/>
    </location>
</feature>
<comment type="caution">
    <text evidence="2">The sequence shown here is derived from an EMBL/GenBank/DDBJ whole genome shotgun (WGS) entry which is preliminary data.</text>
</comment>
<reference evidence="2 3" key="1">
    <citation type="submission" date="2018-09" db="EMBL/GenBank/DDBJ databases">
        <title>YIM 75507 draft genome.</title>
        <authorList>
            <person name="Tang S."/>
            <person name="Feng Y."/>
        </authorList>
    </citation>
    <scope>NUCLEOTIDE SEQUENCE [LARGE SCALE GENOMIC DNA]</scope>
    <source>
        <strain evidence="2 3">YIM 75507</strain>
    </source>
</reference>
<keyword evidence="3" id="KW-1185">Reference proteome</keyword>
<dbReference type="Proteomes" id="UP000265768">
    <property type="component" value="Unassembled WGS sequence"/>
</dbReference>